<comment type="subunit">
    <text evidence="8">Part of the nuclear pore complex (NPC).</text>
</comment>
<sequence>MDGGWMVDQRETPGTVDNARSRQMAALRKLCIPQLTFLLMKALEESGLAAEFTEVVDVIASEKQALYEEFGDEELRTLLQKSRAASIILLDQGFDALGFPLQ</sequence>
<dbReference type="PANTHER" id="PTHR13003">
    <property type="entry name" value="NUP107-RELATED"/>
    <property type="match status" value="1"/>
</dbReference>
<evidence type="ECO:0000256" key="5">
    <source>
        <dbReference type="ARBA" id="ARBA00023010"/>
    </source>
</evidence>
<evidence type="ECO:0000256" key="3">
    <source>
        <dbReference type="ARBA" id="ARBA00022816"/>
    </source>
</evidence>
<protein>
    <recommendedName>
        <fullName evidence="8">Nuclear pore complex protein</fullName>
    </recommendedName>
</protein>
<evidence type="ECO:0000256" key="4">
    <source>
        <dbReference type="ARBA" id="ARBA00022927"/>
    </source>
</evidence>
<keyword evidence="3" id="KW-0509">mRNA transport</keyword>
<dbReference type="GO" id="GO:0006406">
    <property type="term" value="P:mRNA export from nucleus"/>
    <property type="evidence" value="ECO:0007669"/>
    <property type="project" value="TreeGrafter"/>
</dbReference>
<keyword evidence="4" id="KW-0653">Protein transport</keyword>
<keyword evidence="5 8" id="KW-0811">Translocation</keyword>
<evidence type="ECO:0000256" key="2">
    <source>
        <dbReference type="ARBA" id="ARBA00022448"/>
    </source>
</evidence>
<comment type="function">
    <text evidence="8">Functions as a component of the nuclear pore complex (NPC).</text>
</comment>
<evidence type="ECO:0000256" key="8">
    <source>
        <dbReference type="RuleBase" id="RU365072"/>
    </source>
</evidence>
<dbReference type="InterPro" id="IPR007252">
    <property type="entry name" value="Nup84/Nup107"/>
</dbReference>
<keyword evidence="8" id="KW-0472">Membrane</keyword>
<dbReference type="AlphaFoldDB" id="A0A224Z5E5"/>
<dbReference type="GO" id="GO:0017056">
    <property type="term" value="F:structural constituent of nuclear pore"/>
    <property type="evidence" value="ECO:0007669"/>
    <property type="project" value="UniProtKB-UniRule"/>
</dbReference>
<dbReference type="GO" id="GO:0000973">
    <property type="term" value="P:post-transcriptional tethering of RNA polymerase II gene DNA at nuclear periphery"/>
    <property type="evidence" value="ECO:0007669"/>
    <property type="project" value="TreeGrafter"/>
</dbReference>
<dbReference type="Pfam" id="PF04121">
    <property type="entry name" value="Nup84_Nup100"/>
    <property type="match status" value="1"/>
</dbReference>
<keyword evidence="2 8" id="KW-0813">Transport</keyword>
<accession>A0A224Z5E5</accession>
<proteinExistence type="inferred from homology"/>
<evidence type="ECO:0000256" key="6">
    <source>
        <dbReference type="ARBA" id="ARBA00023132"/>
    </source>
</evidence>
<evidence type="ECO:0000256" key="7">
    <source>
        <dbReference type="ARBA" id="ARBA00023242"/>
    </source>
</evidence>
<dbReference type="GO" id="GO:0006606">
    <property type="term" value="P:protein import into nucleus"/>
    <property type="evidence" value="ECO:0007669"/>
    <property type="project" value="TreeGrafter"/>
</dbReference>
<evidence type="ECO:0000313" key="9">
    <source>
        <dbReference type="EMBL" id="MAA21400.1"/>
    </source>
</evidence>
<organism evidence="9">
    <name type="scientific">Rhipicephalus zambeziensis</name>
    <dbReference type="NCBI Taxonomy" id="60191"/>
    <lineage>
        <taxon>Eukaryota</taxon>
        <taxon>Metazoa</taxon>
        <taxon>Ecdysozoa</taxon>
        <taxon>Arthropoda</taxon>
        <taxon>Chelicerata</taxon>
        <taxon>Arachnida</taxon>
        <taxon>Acari</taxon>
        <taxon>Parasitiformes</taxon>
        <taxon>Ixodida</taxon>
        <taxon>Ixodoidea</taxon>
        <taxon>Ixodidae</taxon>
        <taxon>Rhipicephalinae</taxon>
        <taxon>Rhipicephalus</taxon>
        <taxon>Rhipicephalus</taxon>
    </lineage>
</organism>
<evidence type="ECO:0000256" key="1">
    <source>
        <dbReference type="ARBA" id="ARBA00009510"/>
    </source>
</evidence>
<keyword evidence="7 8" id="KW-0539">Nucleus</keyword>
<dbReference type="PANTHER" id="PTHR13003:SF2">
    <property type="entry name" value="NUCLEAR PORE COMPLEX PROTEIN NUP107"/>
    <property type="match status" value="1"/>
</dbReference>
<keyword evidence="6 8" id="KW-0906">Nuclear pore complex</keyword>
<dbReference type="GO" id="GO:0031080">
    <property type="term" value="C:nuclear pore outer ring"/>
    <property type="evidence" value="ECO:0007669"/>
    <property type="project" value="TreeGrafter"/>
</dbReference>
<name>A0A224Z5E5_9ACAR</name>
<dbReference type="EMBL" id="GFPF01010254">
    <property type="protein sequence ID" value="MAA21400.1"/>
    <property type="molecule type" value="Transcribed_RNA"/>
</dbReference>
<comment type="subcellular location">
    <subcellularLocation>
        <location evidence="8">Nucleus</location>
        <location evidence="8">Nuclear pore complex</location>
    </subcellularLocation>
    <subcellularLocation>
        <location evidence="8">Nucleus membrane</location>
    </subcellularLocation>
</comment>
<dbReference type="Gene3D" id="1.20.190.50">
    <property type="match status" value="1"/>
</dbReference>
<dbReference type="GO" id="GO:0031965">
    <property type="term" value="C:nuclear membrane"/>
    <property type="evidence" value="ECO:0007669"/>
    <property type="project" value="UniProtKB-SubCell"/>
</dbReference>
<reference evidence="9" key="1">
    <citation type="journal article" date="2017" name="Parasit. Vectors">
        <title>Sialotranscriptomics of Rhipicephalus zambeziensis reveals intricate expression profiles of secretory proteins and suggests tight temporal transcriptional regulation during blood-feeding.</title>
        <authorList>
            <person name="de Castro M.H."/>
            <person name="de Klerk D."/>
            <person name="Pienaar R."/>
            <person name="Rees D.J.G."/>
            <person name="Mans B.J."/>
        </authorList>
    </citation>
    <scope>NUCLEOTIDE SEQUENCE</scope>
    <source>
        <tissue evidence="9">Salivary glands</tissue>
    </source>
</reference>
<comment type="similarity">
    <text evidence="1 8">Belongs to the nucleoporin Nup84/Nup107 family.</text>
</comment>